<dbReference type="CDD" id="cd06971">
    <property type="entry name" value="PgpA"/>
    <property type="match status" value="1"/>
</dbReference>
<evidence type="ECO:0000313" key="5">
    <source>
        <dbReference type="Proteomes" id="UP000198725"/>
    </source>
</evidence>
<keyword evidence="1" id="KW-0479">Metal-binding</keyword>
<keyword evidence="1 2" id="KW-0472">Membrane</keyword>
<sequence>MSARKTLSPDQRRALLATPAGWLACGFGSGLTPKAQGTFGSLAALLPWLLLRQLSLPLYVLVLLLGFGVGVWASNVASRALGVADHRSIVWDEFIGQWIALIPLLLPAFQPSFQSTSLTTWSPATWWSVAAGFVLFRLFDVWKPWPISWLDRRVKGGLGVMIDDVIAGIFAAVVLGIALHFLG</sequence>
<keyword evidence="1" id="KW-1208">Phospholipid metabolism</keyword>
<dbReference type="Proteomes" id="UP000198725">
    <property type="component" value="Unassembled WGS sequence"/>
</dbReference>
<dbReference type="PANTHER" id="PTHR36305:SF1">
    <property type="entry name" value="PHOSPHATIDYLGLYCEROPHOSPHATASE A"/>
    <property type="match status" value="1"/>
</dbReference>
<dbReference type="GO" id="GO:0005886">
    <property type="term" value="C:plasma membrane"/>
    <property type="evidence" value="ECO:0007669"/>
    <property type="project" value="UniProtKB-SubCell"/>
</dbReference>
<keyword evidence="1" id="KW-0997">Cell inner membrane</keyword>
<evidence type="ECO:0000256" key="2">
    <source>
        <dbReference type="SAM" id="Phobius"/>
    </source>
</evidence>
<comment type="pathway">
    <text evidence="1">Phospholipid metabolism; phosphatidylglycerol biosynthesis; phosphatidylglycerol from CDP-diacylglycerol: step 2/2.</text>
</comment>
<evidence type="ECO:0000256" key="1">
    <source>
        <dbReference type="PIRNR" id="PIRNR006162"/>
    </source>
</evidence>
<dbReference type="UniPathway" id="UPA00084">
    <property type="reaction ID" value="UER00504"/>
</dbReference>
<keyword evidence="1" id="KW-0443">Lipid metabolism</keyword>
<keyword evidence="1 2" id="KW-0812">Transmembrane</keyword>
<dbReference type="PROSITE" id="PS51257">
    <property type="entry name" value="PROKAR_LIPOPROTEIN"/>
    <property type="match status" value="1"/>
</dbReference>
<organism evidence="4 5">
    <name type="scientific">Rhodanobacter glycinis</name>
    <dbReference type="NCBI Taxonomy" id="582702"/>
    <lineage>
        <taxon>Bacteria</taxon>
        <taxon>Pseudomonadati</taxon>
        <taxon>Pseudomonadota</taxon>
        <taxon>Gammaproteobacteria</taxon>
        <taxon>Lysobacterales</taxon>
        <taxon>Rhodanobacteraceae</taxon>
        <taxon>Rhodanobacter</taxon>
    </lineage>
</organism>
<feature type="domain" description="YutG/PgpA" evidence="3">
    <location>
        <begin position="22"/>
        <end position="177"/>
    </location>
</feature>
<comment type="cofactor">
    <cofactor evidence="1">
        <name>Mg(2+)</name>
        <dbReference type="ChEBI" id="CHEBI:18420"/>
    </cofactor>
</comment>
<protein>
    <recommendedName>
        <fullName evidence="1">Phosphatidylglycerophosphatase A</fullName>
        <ecNumber evidence="1">3.1.3.27</ecNumber>
    </recommendedName>
    <alternativeName>
        <fullName evidence="1">Phosphatidylglycerolphosphate phosphatase A</fullName>
    </alternativeName>
</protein>
<dbReference type="InterPro" id="IPR007686">
    <property type="entry name" value="YutG/PgpA"/>
</dbReference>
<dbReference type="PIRSF" id="PIRSF006162">
    <property type="entry name" value="PgpA"/>
    <property type="match status" value="1"/>
</dbReference>
<dbReference type="InterPro" id="IPR036681">
    <property type="entry name" value="PgpA-like_sf"/>
</dbReference>
<dbReference type="SUPFAM" id="SSF101307">
    <property type="entry name" value="YutG-like"/>
    <property type="match status" value="1"/>
</dbReference>
<dbReference type="PANTHER" id="PTHR36305">
    <property type="entry name" value="PHOSPHATIDYLGLYCEROPHOSPHATASE A"/>
    <property type="match status" value="1"/>
</dbReference>
<dbReference type="GO" id="GO:0009395">
    <property type="term" value="P:phospholipid catabolic process"/>
    <property type="evidence" value="ECO:0007669"/>
    <property type="project" value="UniProtKB-KW"/>
</dbReference>
<reference evidence="5" key="1">
    <citation type="submission" date="2016-10" db="EMBL/GenBank/DDBJ databases">
        <authorList>
            <person name="Varghese N."/>
            <person name="Submissions S."/>
        </authorList>
    </citation>
    <scope>NUCLEOTIDE SEQUENCE [LARGE SCALE GENOMIC DNA]</scope>
    <source>
        <strain evidence="5">MO64</strain>
    </source>
</reference>
<dbReference type="GO" id="GO:0006655">
    <property type="term" value="P:phosphatidylglycerol biosynthetic process"/>
    <property type="evidence" value="ECO:0007669"/>
    <property type="project" value="UniProtKB-UniPathway"/>
</dbReference>
<proteinExistence type="predicted"/>
<gene>
    <name evidence="4" type="ORF">SAMN05192579_103280</name>
</gene>
<keyword evidence="2" id="KW-1133">Transmembrane helix</keyword>
<keyword evidence="1" id="KW-0442">Lipid degradation</keyword>
<feature type="transmembrane region" description="Helical" evidence="2">
    <location>
        <begin position="54"/>
        <end position="77"/>
    </location>
</feature>
<dbReference type="Pfam" id="PF04608">
    <property type="entry name" value="PgpA"/>
    <property type="match status" value="1"/>
</dbReference>
<keyword evidence="1" id="KW-1003">Cell membrane</keyword>
<comment type="catalytic activity">
    <reaction evidence="1">
        <text>a 1,2-diacyl-sn-glycero-3-phospho-(1'-sn-glycero-3'-phosphate) + H2O = a 1,2-diacyl-sn-glycero-3-phospho-(1'-sn-glycerol) + phosphate</text>
        <dbReference type="Rhea" id="RHEA:33751"/>
        <dbReference type="ChEBI" id="CHEBI:15377"/>
        <dbReference type="ChEBI" id="CHEBI:43474"/>
        <dbReference type="ChEBI" id="CHEBI:60110"/>
        <dbReference type="ChEBI" id="CHEBI:64716"/>
        <dbReference type="EC" id="3.1.3.27"/>
    </reaction>
</comment>
<comment type="subcellular location">
    <subcellularLocation>
        <location evidence="1">Cell inner membrane</location>
        <topology evidence="1">Multi-pass membrane protein</topology>
    </subcellularLocation>
</comment>
<keyword evidence="1" id="KW-0378">Hydrolase</keyword>
<evidence type="ECO:0000259" key="3">
    <source>
        <dbReference type="Pfam" id="PF04608"/>
    </source>
</evidence>
<dbReference type="AlphaFoldDB" id="A0A1I4A7N6"/>
<feature type="transmembrane region" description="Helical" evidence="2">
    <location>
        <begin position="89"/>
        <end position="109"/>
    </location>
</feature>
<comment type="function">
    <text evidence="1">Lipid phosphatase which dephosphorylates phosphatidylglycerophosphate (PGP) to phosphatidylglycerol (PG).</text>
</comment>
<dbReference type="GO" id="GO:0008962">
    <property type="term" value="F:phosphatidylglycerophosphatase activity"/>
    <property type="evidence" value="ECO:0007669"/>
    <property type="project" value="UniProtKB-EC"/>
</dbReference>
<name>A0A1I4A7N6_9GAMM</name>
<dbReference type="EC" id="3.1.3.27" evidence="1"/>
<feature type="transmembrane region" description="Helical" evidence="2">
    <location>
        <begin position="121"/>
        <end position="139"/>
    </location>
</feature>
<dbReference type="EMBL" id="FOSR01000003">
    <property type="protein sequence ID" value="SFK51826.1"/>
    <property type="molecule type" value="Genomic_DNA"/>
</dbReference>
<dbReference type="GO" id="GO:0046872">
    <property type="term" value="F:metal ion binding"/>
    <property type="evidence" value="ECO:0007669"/>
    <property type="project" value="UniProtKB-KW"/>
</dbReference>
<feature type="transmembrane region" description="Helical" evidence="2">
    <location>
        <begin position="160"/>
        <end position="182"/>
    </location>
</feature>
<keyword evidence="1" id="KW-0595">Phospholipid degradation</keyword>
<accession>A0A1I4A7N6</accession>
<keyword evidence="1" id="KW-0460">Magnesium</keyword>
<dbReference type="InterPro" id="IPR026037">
    <property type="entry name" value="PgpA"/>
</dbReference>
<evidence type="ECO:0000313" key="4">
    <source>
        <dbReference type="EMBL" id="SFK51826.1"/>
    </source>
</evidence>
<keyword evidence="5" id="KW-1185">Reference proteome</keyword>
<dbReference type="RefSeq" id="WP_092702227.1">
    <property type="nucleotide sequence ID" value="NZ_FOSR01000003.1"/>
</dbReference>